<dbReference type="Pfam" id="PF07581">
    <property type="entry name" value="Glug"/>
    <property type="match status" value="5"/>
</dbReference>
<dbReference type="STRING" id="416873.SAMN04487951_10659"/>
<dbReference type="SMART" id="SM00912">
    <property type="entry name" value="Haemagg_act"/>
    <property type="match status" value="1"/>
</dbReference>
<dbReference type="Gene3D" id="2.160.20.110">
    <property type="match status" value="2"/>
</dbReference>
<comment type="subcellular location">
    <subcellularLocation>
        <location evidence="1">Secreted</location>
    </subcellularLocation>
</comment>
<keyword evidence="3" id="KW-0732">Signal</keyword>
<dbReference type="InterPro" id="IPR012334">
    <property type="entry name" value="Pectin_lyas_fold"/>
</dbReference>
<evidence type="ECO:0000256" key="2">
    <source>
        <dbReference type="ARBA" id="ARBA00022525"/>
    </source>
</evidence>
<dbReference type="PANTHER" id="PTHR12338">
    <property type="entry name" value="AUTOTRANSPORTER"/>
    <property type="match status" value="1"/>
</dbReference>
<feature type="domain" description="Filamentous haemagglutinin FhaB/tRNA nuclease CdiA-like TPS" evidence="4">
    <location>
        <begin position="57"/>
        <end position="169"/>
    </location>
</feature>
<dbReference type="SUPFAM" id="SSF51126">
    <property type="entry name" value="Pectin lyase-like"/>
    <property type="match status" value="1"/>
</dbReference>
<reference evidence="6" key="1">
    <citation type="submission" date="2016-10" db="EMBL/GenBank/DDBJ databases">
        <authorList>
            <person name="Varghese N."/>
            <person name="Submissions S."/>
        </authorList>
    </citation>
    <scope>NUCLEOTIDE SEQUENCE [LARGE SCALE GENOMIC DNA]</scope>
    <source>
        <strain evidence="6">CGMCC 1.6494</strain>
    </source>
</reference>
<evidence type="ECO:0000313" key="6">
    <source>
        <dbReference type="Proteomes" id="UP000199677"/>
    </source>
</evidence>
<dbReference type="RefSeq" id="WP_089704940.1">
    <property type="nucleotide sequence ID" value="NZ_FNII01000006.1"/>
</dbReference>
<evidence type="ECO:0000256" key="1">
    <source>
        <dbReference type="ARBA" id="ARBA00004613"/>
    </source>
</evidence>
<dbReference type="EMBL" id="FNII01000006">
    <property type="protein sequence ID" value="SDN57290.1"/>
    <property type="molecule type" value="Genomic_DNA"/>
</dbReference>
<dbReference type="InterPro" id="IPR011050">
    <property type="entry name" value="Pectin_lyase_fold/virulence"/>
</dbReference>
<dbReference type="PANTHER" id="PTHR12338:SF8">
    <property type="entry name" value="HEME_HEMOPEXIN-BINDING PROTEIN"/>
    <property type="match status" value="1"/>
</dbReference>
<dbReference type="AlphaFoldDB" id="A0A1H0CHF0"/>
<dbReference type="InterPro" id="IPR024973">
    <property type="entry name" value="ESPR"/>
</dbReference>
<dbReference type="Gene3D" id="2.160.20.10">
    <property type="entry name" value="Single-stranded right-handed beta-helix, Pectin lyase-like"/>
    <property type="match status" value="1"/>
</dbReference>
<name>A0A1H0CHF0_9GAMM</name>
<evidence type="ECO:0000256" key="3">
    <source>
        <dbReference type="ARBA" id="ARBA00022729"/>
    </source>
</evidence>
<evidence type="ECO:0000259" key="4">
    <source>
        <dbReference type="SMART" id="SM00912"/>
    </source>
</evidence>
<dbReference type="InterPro" id="IPR050909">
    <property type="entry name" value="Bact_Autotransporter_VF"/>
</dbReference>
<sequence>MNRVYHVVWNRSKGVWQAASELSQSSRSSSSGAVSVAGALKTISAGALLLIALPLHASNLPSGGTVVGGQGSINSSDKTLTVNQKSQNMAIDWQDFSIAEGHTVNFNQPNAQAAALNRVTGNNVSEIRGALNANGRVFLVNPNGVMFSSTARVDVGALVTSTLDISTEDFMAGNYHFEGASANAIVNRGNITTAEGGVVAMIAAEIINTGSINTPQGSTLMGAGSKVTLDLGGPVKIEVEEALLDTYIEQGGAIRADGGLVYLTAKAAGNLASSVINHTGVTEARTLATGEDGRIMLMGDMDSGQVQVAGTLDASAPNGGDGGFIETSGAKVRVASGTSVTTLADSGQTGEWLIDPTDFTVSTGDAVEAGSGIGADTLSNSLASTSFYLETAGTDTGSEAGDINIESAISWDANTYLELRAHGDININAPITATGESAALYLNYGGFYQNAGTVADGTNYHIQAPITLSGSNASLAINGQAYTLIHSMTELDNIDITGLNGHYALAKNLNASSTTYSQALVGDRYSQFDGTFAGLGNTITNLTINSGNSSTGLFSYINTGGVVRDVGLIGGSVTSDSLNLGGLAGRNDGVILNAYNTGAVASDNNYVGGLVGYNHGSITNAYATGTVASGKLIVGGLVGYNNGSITNAYATGSVSGESGYVGGLVGQNYYGNIDNAYATGTVSGNGNHIGGLAGYSLGNITNAYATGDVSGNSRVGGLVGSLYGSNSSITNSYATGRVTGDSELGGLVGYSSVSGANDTNSFYATTDADGNAINQTNDSGLGKGKTWAELMGLHTGGGNTGGGNTSGNDTRVDNTDRANRASRVIAALQQSTPRMTSGSRPGADVGTNVFSAMPSQENRQLSGGLELVETDGATMTAQASNRNQLGPLALFVVEGGMRLNDSNNSTEQ</sequence>
<dbReference type="OrthoDB" id="218680at2"/>
<accession>A0A1H0CHF0</accession>
<dbReference type="Proteomes" id="UP000199677">
    <property type="component" value="Unassembled WGS sequence"/>
</dbReference>
<dbReference type="Pfam" id="PF05860">
    <property type="entry name" value="TPS"/>
    <property type="match status" value="1"/>
</dbReference>
<dbReference type="NCBIfam" id="TIGR01901">
    <property type="entry name" value="adhes_NPXG"/>
    <property type="match status" value="1"/>
</dbReference>
<dbReference type="Pfam" id="PF13018">
    <property type="entry name" value="ESPR"/>
    <property type="match status" value="1"/>
</dbReference>
<gene>
    <name evidence="5" type="ORF">SAMN04487951_10659</name>
</gene>
<dbReference type="GO" id="GO:0005576">
    <property type="term" value="C:extracellular region"/>
    <property type="evidence" value="ECO:0007669"/>
    <property type="project" value="UniProtKB-SubCell"/>
</dbReference>
<protein>
    <submittedName>
        <fullName evidence="5">Filamentous hemagglutinin family N-terminal domain-containing protein</fullName>
    </submittedName>
</protein>
<dbReference type="InterPro" id="IPR011493">
    <property type="entry name" value="GLUG"/>
</dbReference>
<evidence type="ECO:0000313" key="5">
    <source>
        <dbReference type="EMBL" id="SDN57290.1"/>
    </source>
</evidence>
<keyword evidence="2" id="KW-0964">Secreted</keyword>
<proteinExistence type="predicted"/>
<keyword evidence="6" id="KW-1185">Reference proteome</keyword>
<organism evidence="5 6">
    <name type="scientific">Vreelandella arcis</name>
    <dbReference type="NCBI Taxonomy" id="416873"/>
    <lineage>
        <taxon>Bacteria</taxon>
        <taxon>Pseudomonadati</taxon>
        <taxon>Pseudomonadota</taxon>
        <taxon>Gammaproteobacteria</taxon>
        <taxon>Oceanospirillales</taxon>
        <taxon>Halomonadaceae</taxon>
        <taxon>Vreelandella</taxon>
    </lineage>
</organism>
<dbReference type="InterPro" id="IPR008638">
    <property type="entry name" value="FhaB/CdiA-like_TPS"/>
</dbReference>